<dbReference type="EMBL" id="BAAAZO010000009">
    <property type="protein sequence ID" value="GAA3623580.1"/>
    <property type="molecule type" value="Genomic_DNA"/>
</dbReference>
<reference evidence="3" key="1">
    <citation type="journal article" date="2019" name="Int. J. Syst. Evol. Microbiol.">
        <title>The Global Catalogue of Microorganisms (GCM) 10K type strain sequencing project: providing services to taxonomists for standard genome sequencing and annotation.</title>
        <authorList>
            <consortium name="The Broad Institute Genomics Platform"/>
            <consortium name="The Broad Institute Genome Sequencing Center for Infectious Disease"/>
            <person name="Wu L."/>
            <person name="Ma J."/>
        </authorList>
    </citation>
    <scope>NUCLEOTIDE SEQUENCE [LARGE SCALE GENOMIC DNA]</scope>
    <source>
        <strain evidence="3">JCM 16902</strain>
    </source>
</reference>
<sequence length="100" mass="10698">MSELGTALRRVWIVTGIGLVVQLLVAALAWSHLPDGGIVVHYKADGPDRWAGRTEAVLTGPILLLGITVLVSVLLWLFERRPGSGRTSPVSRWSGSVSPS</sequence>
<protein>
    <recommendedName>
        <fullName evidence="4">DUF1648 domain-containing protein</fullName>
    </recommendedName>
</protein>
<feature type="transmembrane region" description="Helical" evidence="1">
    <location>
        <begin position="12"/>
        <end position="33"/>
    </location>
</feature>
<dbReference type="Proteomes" id="UP001501074">
    <property type="component" value="Unassembled WGS sequence"/>
</dbReference>
<comment type="caution">
    <text evidence="2">The sequence shown here is derived from an EMBL/GenBank/DDBJ whole genome shotgun (WGS) entry which is preliminary data.</text>
</comment>
<evidence type="ECO:0000313" key="3">
    <source>
        <dbReference type="Proteomes" id="UP001501074"/>
    </source>
</evidence>
<keyword evidence="3" id="KW-1185">Reference proteome</keyword>
<accession>A0ABP7A2E3</accession>
<evidence type="ECO:0000256" key="1">
    <source>
        <dbReference type="SAM" id="Phobius"/>
    </source>
</evidence>
<organism evidence="2 3">
    <name type="scientific">Kineosporia mesophila</name>
    <dbReference type="NCBI Taxonomy" id="566012"/>
    <lineage>
        <taxon>Bacteria</taxon>
        <taxon>Bacillati</taxon>
        <taxon>Actinomycetota</taxon>
        <taxon>Actinomycetes</taxon>
        <taxon>Kineosporiales</taxon>
        <taxon>Kineosporiaceae</taxon>
        <taxon>Kineosporia</taxon>
    </lineage>
</organism>
<keyword evidence="1" id="KW-0472">Membrane</keyword>
<name>A0ABP7A2E3_9ACTN</name>
<evidence type="ECO:0000313" key="2">
    <source>
        <dbReference type="EMBL" id="GAA3623580.1"/>
    </source>
</evidence>
<keyword evidence="1" id="KW-1133">Transmembrane helix</keyword>
<feature type="transmembrane region" description="Helical" evidence="1">
    <location>
        <begin position="56"/>
        <end position="78"/>
    </location>
</feature>
<evidence type="ECO:0008006" key="4">
    <source>
        <dbReference type="Google" id="ProtNLM"/>
    </source>
</evidence>
<gene>
    <name evidence="2" type="ORF">GCM10022223_45730</name>
</gene>
<keyword evidence="1" id="KW-0812">Transmembrane</keyword>
<proteinExistence type="predicted"/>